<evidence type="ECO:0000256" key="2">
    <source>
        <dbReference type="ARBA" id="ARBA00023295"/>
    </source>
</evidence>
<feature type="domain" description="Glycoside hydrolase family 65 central catalytic" evidence="6">
    <location>
        <begin position="332"/>
        <end position="684"/>
    </location>
</feature>
<evidence type="ECO:0000259" key="6">
    <source>
        <dbReference type="Pfam" id="PF03632"/>
    </source>
</evidence>
<feature type="active site" description="Proton donor" evidence="3">
    <location>
        <position position="493"/>
    </location>
</feature>
<dbReference type="PANTHER" id="PTHR11051">
    <property type="entry name" value="GLYCOSYL HYDROLASE-RELATED"/>
    <property type="match status" value="1"/>
</dbReference>
<dbReference type="Gene3D" id="2.60.420.10">
    <property type="entry name" value="Maltose phosphorylase, domain 3"/>
    <property type="match status" value="1"/>
</dbReference>
<dbReference type="Pfam" id="PF03633">
    <property type="entry name" value="Glyco_hydro_65C"/>
    <property type="match status" value="1"/>
</dbReference>
<evidence type="ECO:0000259" key="8">
    <source>
        <dbReference type="Pfam" id="PF03636"/>
    </source>
</evidence>
<evidence type="ECO:0000313" key="9">
    <source>
        <dbReference type="EMBL" id="OQO92063.1"/>
    </source>
</evidence>
<dbReference type="InterPro" id="IPR008928">
    <property type="entry name" value="6-hairpin_glycosidase_sf"/>
</dbReference>
<dbReference type="Gene3D" id="1.50.10.10">
    <property type="match status" value="1"/>
</dbReference>
<keyword evidence="10" id="KW-1185">Reference proteome</keyword>
<feature type="region of interest" description="Disordered" evidence="5">
    <location>
        <begin position="750"/>
        <end position="813"/>
    </location>
</feature>
<dbReference type="InterPro" id="IPR005196">
    <property type="entry name" value="Glyco_hydro_65_N"/>
</dbReference>
<comment type="caution">
    <text evidence="9">The sequence shown here is derived from an EMBL/GenBank/DDBJ whole genome shotgun (WGS) entry which is preliminary data.</text>
</comment>
<dbReference type="GO" id="GO:0005975">
    <property type="term" value="P:carbohydrate metabolic process"/>
    <property type="evidence" value="ECO:0007669"/>
    <property type="project" value="InterPro"/>
</dbReference>
<feature type="binding site" evidence="4">
    <location>
        <begin position="366"/>
        <end position="367"/>
    </location>
    <ligand>
        <name>substrate</name>
    </ligand>
</feature>
<name>A0A1V9A4Q9_SACPI</name>
<evidence type="ECO:0000259" key="7">
    <source>
        <dbReference type="Pfam" id="PF03633"/>
    </source>
</evidence>
<sequence>MTERAPLTERGYTRAPWELRWQGLDVDQLQRTESTFALSNGHIGMRGTLEEAEPRGLPGTYLNGFYEEHELPYAEAGYGYPEAGQTVVNVTDGKIIRLLVEDEPLDMRYGHATDHFRVLDFRSGTLRRETEWTSPTGRRVRVRTERLVSFTQRAVAAVRYEVEPLDGELQLVAQSDLLANEPIEPESGDPRVAAALEAPLVGEYLKAEDYRAVLVHRTRRSGLRMAAAMDHQIDTADGLRTDIAVEDDLARLTIAVDVPLGQTLRITKYLAYGWSQQRSIPAVRAQVDAALAGALQTGWDGLLAEQRRFLDQFWASADVEIDGDPELQQAVRFALFHVLQAGARGESRAIPGKGLTGPGYDGHAFWDTETFVLQLLTYTLPDAARDALRWRHTTVDTARARARQLGLRGAAFPWRSINGAECSAYWPAGTAAFHVNADIADAVVRYLDATGDIEFERQCGTELLTETARLWLSLGHHDPHGGFRIDGVTGPDEYSAVVDNNVYTNLMAQRNLRAAADSCERQPDIAETIGVNHIEVAGWREAARKMRVPYDDLLRVHPQSERFTEHATWDFAHTPATSYPLLLNYPYFDLYRKQVVKQADLVLAMHLRGDVFSLEQKRRNFAYYESLTVRDSSLSAATQSVLASECGHLELAYDYFAEAVLTDLHDLHLNVRNGLHMASLAGSWLAIVAGFGGLRDHAGTLSFQPRLPPVPQRIAFRLCYRGSQFSVEINRDSATYVLVTGKPLEITHYGEPVTVADEPTTLPLPPAEHHERPSQPAGRAPVRRQPQHDTTWHTRTARPATPAHDPASVASSP</sequence>
<dbReference type="RefSeq" id="WP_081191187.1">
    <property type="nucleotide sequence ID" value="NZ_MWIH01000005.1"/>
</dbReference>
<dbReference type="Pfam" id="PF03636">
    <property type="entry name" value="Glyco_hydro_65N"/>
    <property type="match status" value="1"/>
</dbReference>
<dbReference type="Gene3D" id="2.70.98.40">
    <property type="entry name" value="Glycoside hydrolase, family 65, N-terminal domain"/>
    <property type="match status" value="1"/>
</dbReference>
<dbReference type="STRING" id="1962155.B1813_07275"/>
<feature type="binding site" evidence="4">
    <location>
        <begin position="597"/>
        <end position="598"/>
    </location>
    <ligand>
        <name>substrate</name>
    </ligand>
</feature>
<dbReference type="GO" id="GO:0016757">
    <property type="term" value="F:glycosyltransferase activity"/>
    <property type="evidence" value="ECO:0007669"/>
    <property type="project" value="UniProtKB-ARBA"/>
</dbReference>
<feature type="domain" description="Glycoside hydrolase family 65 C-terminal" evidence="7">
    <location>
        <begin position="694"/>
        <end position="755"/>
    </location>
</feature>
<dbReference type="Proteomes" id="UP000192591">
    <property type="component" value="Unassembled WGS sequence"/>
</dbReference>
<reference evidence="9 10" key="1">
    <citation type="submission" date="2017-02" db="EMBL/GenBank/DDBJ databases">
        <title>Draft genome of Saccharomonospora sp. 154.</title>
        <authorList>
            <person name="Alonso-Carmona G.S."/>
            <person name="De La Haba R."/>
            <person name="Vera-Gargallo B."/>
            <person name="Sandoval-Trujillo A.H."/>
            <person name="Ramirez-Duran N."/>
            <person name="Ventosa A."/>
        </authorList>
    </citation>
    <scope>NUCLEOTIDE SEQUENCE [LARGE SCALE GENOMIC DNA]</scope>
    <source>
        <strain evidence="9 10">LRS4.154</strain>
    </source>
</reference>
<feature type="domain" description="Glycoside hydrolase family 65 N-terminal" evidence="8">
    <location>
        <begin position="21"/>
        <end position="276"/>
    </location>
</feature>
<keyword evidence="2" id="KW-0326">Glycosidase</keyword>
<evidence type="ECO:0000256" key="5">
    <source>
        <dbReference type="SAM" id="MobiDB-lite"/>
    </source>
</evidence>
<protein>
    <submittedName>
        <fullName evidence="9">Family 65 glycosyl hydrolase</fullName>
    </submittedName>
</protein>
<dbReference type="SUPFAM" id="SSF74650">
    <property type="entry name" value="Galactose mutarotase-like"/>
    <property type="match status" value="1"/>
</dbReference>
<accession>A0A1V9A4Q9</accession>
<evidence type="ECO:0000256" key="3">
    <source>
        <dbReference type="PIRSR" id="PIRSR036289-50"/>
    </source>
</evidence>
<gene>
    <name evidence="9" type="ORF">B1813_07275</name>
</gene>
<dbReference type="PANTHER" id="PTHR11051:SF13">
    <property type="entry name" value="GLYCOSYL TRANSFERASE"/>
    <property type="match status" value="1"/>
</dbReference>
<dbReference type="GO" id="GO:0004553">
    <property type="term" value="F:hydrolase activity, hydrolyzing O-glycosyl compounds"/>
    <property type="evidence" value="ECO:0007669"/>
    <property type="project" value="TreeGrafter"/>
</dbReference>
<keyword evidence="9" id="KW-0378">Hydrolase</keyword>
<dbReference type="InterPro" id="IPR017045">
    <property type="entry name" value="Malt_Pase/Glycosyl_Hdrlase"/>
</dbReference>
<dbReference type="InterPro" id="IPR005195">
    <property type="entry name" value="Glyco_hydro_65_M"/>
</dbReference>
<dbReference type="InterPro" id="IPR005194">
    <property type="entry name" value="Glyco_hydro_65_C"/>
</dbReference>
<dbReference type="InterPro" id="IPR011013">
    <property type="entry name" value="Gal_mutarotase_sf_dom"/>
</dbReference>
<dbReference type="PIRSF" id="PIRSF036289">
    <property type="entry name" value="Glycosyl_hydrolase_malt_phosph"/>
    <property type="match status" value="1"/>
</dbReference>
<dbReference type="GO" id="GO:0030246">
    <property type="term" value="F:carbohydrate binding"/>
    <property type="evidence" value="ECO:0007669"/>
    <property type="project" value="InterPro"/>
</dbReference>
<dbReference type="InterPro" id="IPR037018">
    <property type="entry name" value="GH65_N"/>
</dbReference>
<dbReference type="InterPro" id="IPR012341">
    <property type="entry name" value="6hp_glycosidase-like_sf"/>
</dbReference>
<evidence type="ECO:0000313" key="10">
    <source>
        <dbReference type="Proteomes" id="UP000192591"/>
    </source>
</evidence>
<comment type="similarity">
    <text evidence="1">Belongs to the glycosyl hydrolase 65 family.</text>
</comment>
<evidence type="ECO:0000256" key="4">
    <source>
        <dbReference type="PIRSR" id="PIRSR036289-51"/>
    </source>
</evidence>
<organism evidence="9 10">
    <name type="scientific">Saccharomonospora piscinae</name>
    <dbReference type="NCBI Taxonomy" id="687388"/>
    <lineage>
        <taxon>Bacteria</taxon>
        <taxon>Bacillati</taxon>
        <taxon>Actinomycetota</taxon>
        <taxon>Actinomycetes</taxon>
        <taxon>Pseudonocardiales</taxon>
        <taxon>Pseudonocardiaceae</taxon>
        <taxon>Saccharomonospora</taxon>
    </lineage>
</organism>
<proteinExistence type="inferred from homology"/>
<dbReference type="AlphaFoldDB" id="A0A1V9A4Q9"/>
<dbReference type="Pfam" id="PF03632">
    <property type="entry name" value="Glyco_hydro_65m"/>
    <property type="match status" value="1"/>
</dbReference>
<dbReference type="SUPFAM" id="SSF48208">
    <property type="entry name" value="Six-hairpin glycosidases"/>
    <property type="match status" value="1"/>
</dbReference>
<dbReference type="EMBL" id="MWIH01000005">
    <property type="protein sequence ID" value="OQO92063.1"/>
    <property type="molecule type" value="Genomic_DNA"/>
</dbReference>
<evidence type="ECO:0000256" key="1">
    <source>
        <dbReference type="ARBA" id="ARBA00006768"/>
    </source>
</evidence>